<dbReference type="PRINTS" id="PR01434">
    <property type="entry name" value="NADHDHGNASE5"/>
</dbReference>
<evidence type="ECO:0000256" key="11">
    <source>
        <dbReference type="ARBA" id="ARBA00025624"/>
    </source>
</evidence>
<evidence type="ECO:0000259" key="17">
    <source>
        <dbReference type="Pfam" id="PF00361"/>
    </source>
</evidence>
<feature type="transmembrane region" description="Helical" evidence="16">
    <location>
        <begin position="390"/>
        <end position="411"/>
    </location>
</feature>
<comment type="similarity">
    <text evidence="2">Belongs to the complex I subunit 5 family.</text>
</comment>
<comment type="catalytic activity">
    <reaction evidence="13">
        <text>a plastoquinone + NADH + (n+1) H(+)(in) = a plastoquinol + NAD(+) + n H(+)(out)</text>
        <dbReference type="Rhea" id="RHEA:42608"/>
        <dbReference type="Rhea" id="RHEA-COMP:9561"/>
        <dbReference type="Rhea" id="RHEA-COMP:9562"/>
        <dbReference type="ChEBI" id="CHEBI:15378"/>
        <dbReference type="ChEBI" id="CHEBI:17757"/>
        <dbReference type="ChEBI" id="CHEBI:57540"/>
        <dbReference type="ChEBI" id="CHEBI:57945"/>
        <dbReference type="ChEBI" id="CHEBI:62192"/>
    </reaction>
</comment>
<feature type="domain" description="NADH:quinone oxidoreductase/Mrp antiporter transmembrane" evidence="17">
    <location>
        <begin position="141"/>
        <end position="438"/>
    </location>
</feature>
<feature type="transmembrane region" description="Helical" evidence="16">
    <location>
        <begin position="260"/>
        <end position="281"/>
    </location>
</feature>
<feature type="transmembrane region" description="Helical" evidence="16">
    <location>
        <begin position="147"/>
        <end position="166"/>
    </location>
</feature>
<feature type="domain" description="NADH:ubiquinone/plastoquinone oxidoreductase chloroplast chain 5 C-terminal" evidence="19">
    <location>
        <begin position="498"/>
        <end position="630"/>
    </location>
</feature>
<evidence type="ECO:0000256" key="2">
    <source>
        <dbReference type="ARBA" id="ARBA00008200"/>
    </source>
</evidence>
<evidence type="ECO:0000259" key="18">
    <source>
        <dbReference type="Pfam" id="PF00662"/>
    </source>
</evidence>
<accession>A0A928VUC8</accession>
<dbReference type="Pfam" id="PF00361">
    <property type="entry name" value="Proton_antipo_M"/>
    <property type="match status" value="1"/>
</dbReference>
<evidence type="ECO:0000256" key="15">
    <source>
        <dbReference type="SAM" id="MobiDB-lite"/>
    </source>
</evidence>
<evidence type="ECO:0000256" key="9">
    <source>
        <dbReference type="ARBA" id="ARBA00023027"/>
    </source>
</evidence>
<evidence type="ECO:0000313" key="21">
    <source>
        <dbReference type="Proteomes" id="UP000621799"/>
    </source>
</evidence>
<dbReference type="InterPro" id="IPR018393">
    <property type="entry name" value="NADHpl_OxRdtase_5_subgr"/>
</dbReference>
<evidence type="ECO:0000256" key="14">
    <source>
        <dbReference type="RuleBase" id="RU000320"/>
    </source>
</evidence>
<feature type="transmembrane region" description="Helical" evidence="16">
    <location>
        <begin position="431"/>
        <end position="451"/>
    </location>
</feature>
<evidence type="ECO:0000256" key="10">
    <source>
        <dbReference type="ARBA" id="ARBA00023136"/>
    </source>
</evidence>
<dbReference type="PANTHER" id="PTHR42829:SF2">
    <property type="entry name" value="NADH-UBIQUINONE OXIDOREDUCTASE CHAIN 5"/>
    <property type="match status" value="1"/>
</dbReference>
<gene>
    <name evidence="20" type="ORF">IQ235_06760</name>
</gene>
<evidence type="ECO:0000313" key="20">
    <source>
        <dbReference type="EMBL" id="MBE9040489.1"/>
    </source>
</evidence>
<keyword evidence="10 16" id="KW-0472">Membrane</keyword>
<organism evidence="20 21">
    <name type="scientific">Zarconia navalis LEGE 11467</name>
    <dbReference type="NCBI Taxonomy" id="1828826"/>
    <lineage>
        <taxon>Bacteria</taxon>
        <taxon>Bacillati</taxon>
        <taxon>Cyanobacteriota</taxon>
        <taxon>Cyanophyceae</taxon>
        <taxon>Oscillatoriophycideae</taxon>
        <taxon>Oscillatoriales</taxon>
        <taxon>Oscillatoriales incertae sedis</taxon>
        <taxon>Zarconia</taxon>
        <taxon>Zarconia navalis</taxon>
    </lineage>
</organism>
<dbReference type="NCBIfam" id="NF005626">
    <property type="entry name" value="PRK07376.1"/>
    <property type="match status" value="1"/>
</dbReference>
<feature type="transmembrane region" description="Helical" evidence="16">
    <location>
        <begin position="122"/>
        <end position="141"/>
    </location>
</feature>
<dbReference type="InterPro" id="IPR001750">
    <property type="entry name" value="ND/Mrp_TM"/>
</dbReference>
<proteinExistence type="inferred from homology"/>
<dbReference type="PANTHER" id="PTHR42829">
    <property type="entry name" value="NADH-UBIQUINONE OXIDOREDUCTASE CHAIN 5"/>
    <property type="match status" value="1"/>
</dbReference>
<keyword evidence="9" id="KW-0520">NAD</keyword>
<evidence type="ECO:0000256" key="8">
    <source>
        <dbReference type="ARBA" id="ARBA00022989"/>
    </source>
</evidence>
<comment type="subcellular location">
    <subcellularLocation>
        <location evidence="1">Endomembrane system</location>
        <topology evidence="1">Multi-pass membrane protein</topology>
    </subcellularLocation>
    <subcellularLocation>
        <location evidence="14">Membrane</location>
        <topology evidence="14">Multi-pass membrane protein</topology>
    </subcellularLocation>
</comment>
<feature type="transmembrane region" description="Helical" evidence="16">
    <location>
        <begin position="323"/>
        <end position="344"/>
    </location>
</feature>
<evidence type="ECO:0000256" key="1">
    <source>
        <dbReference type="ARBA" id="ARBA00004127"/>
    </source>
</evidence>
<feature type="transmembrane region" description="Helical" evidence="16">
    <location>
        <begin position="178"/>
        <end position="199"/>
    </location>
</feature>
<keyword evidence="5" id="KW-0521">NADP</keyword>
<keyword evidence="3 14" id="KW-0812">Transmembrane</keyword>
<evidence type="ECO:0000256" key="7">
    <source>
        <dbReference type="ARBA" id="ARBA00022967"/>
    </source>
</evidence>
<dbReference type="InterPro" id="IPR001516">
    <property type="entry name" value="Proton_antipo_N"/>
</dbReference>
<feature type="transmembrane region" description="Helical" evidence="16">
    <location>
        <begin position="6"/>
        <end position="27"/>
    </location>
</feature>
<keyword evidence="6" id="KW-0618">Plastoquinone</keyword>
<feature type="compositionally biased region" description="Basic and acidic residues" evidence="15">
    <location>
        <begin position="488"/>
        <end position="505"/>
    </location>
</feature>
<evidence type="ECO:0000256" key="4">
    <source>
        <dbReference type="ARBA" id="ARBA00022719"/>
    </source>
</evidence>
<protein>
    <submittedName>
        <fullName evidence="20">NAD(P)H-quinone oxidoreductase subunit 5</fullName>
    </submittedName>
</protein>
<feature type="transmembrane region" description="Helical" evidence="16">
    <location>
        <begin position="561"/>
        <end position="584"/>
    </location>
</feature>
<dbReference type="GO" id="GO:0048038">
    <property type="term" value="F:quinone binding"/>
    <property type="evidence" value="ECO:0007669"/>
    <property type="project" value="UniProtKB-KW"/>
</dbReference>
<dbReference type="GO" id="GO:0016020">
    <property type="term" value="C:membrane"/>
    <property type="evidence" value="ECO:0007669"/>
    <property type="project" value="UniProtKB-SubCell"/>
</dbReference>
<dbReference type="GO" id="GO:0008137">
    <property type="term" value="F:NADH dehydrogenase (ubiquinone) activity"/>
    <property type="evidence" value="ECO:0007669"/>
    <property type="project" value="InterPro"/>
</dbReference>
<comment type="caution">
    <text evidence="20">The sequence shown here is derived from an EMBL/GenBank/DDBJ whole genome shotgun (WGS) entry which is preliminary data.</text>
</comment>
<dbReference type="Pfam" id="PF01010">
    <property type="entry name" value="Proton_antipo_C"/>
    <property type="match status" value="1"/>
</dbReference>
<dbReference type="InterPro" id="IPR002128">
    <property type="entry name" value="NADH_UbQ_OxRdtase_chlpt_su5_C"/>
</dbReference>
<dbReference type="GO" id="GO:0012505">
    <property type="term" value="C:endomembrane system"/>
    <property type="evidence" value="ECO:0007669"/>
    <property type="project" value="UniProtKB-SubCell"/>
</dbReference>
<feature type="transmembrane region" description="Helical" evidence="16">
    <location>
        <begin position="39"/>
        <end position="60"/>
    </location>
</feature>
<dbReference type="GO" id="GO:0015990">
    <property type="term" value="P:electron transport coupled proton transport"/>
    <property type="evidence" value="ECO:0007669"/>
    <property type="project" value="TreeGrafter"/>
</dbReference>
<dbReference type="PRINTS" id="PR01435">
    <property type="entry name" value="NPOXDRDTASE5"/>
</dbReference>
<evidence type="ECO:0000256" key="6">
    <source>
        <dbReference type="ARBA" id="ARBA00022957"/>
    </source>
</evidence>
<feature type="region of interest" description="Disordered" evidence="15">
    <location>
        <begin position="488"/>
        <end position="507"/>
    </location>
</feature>
<evidence type="ECO:0000256" key="5">
    <source>
        <dbReference type="ARBA" id="ARBA00022857"/>
    </source>
</evidence>
<feature type="transmembrane region" description="Helical" evidence="16">
    <location>
        <begin position="510"/>
        <end position="531"/>
    </location>
</feature>
<keyword evidence="4" id="KW-0874">Quinone</keyword>
<dbReference type="EMBL" id="JADEXN010000089">
    <property type="protein sequence ID" value="MBE9040489.1"/>
    <property type="molecule type" value="Genomic_DNA"/>
</dbReference>
<dbReference type="GO" id="GO:0042773">
    <property type="term" value="P:ATP synthesis coupled electron transport"/>
    <property type="evidence" value="ECO:0007669"/>
    <property type="project" value="InterPro"/>
</dbReference>
<evidence type="ECO:0000256" key="3">
    <source>
        <dbReference type="ARBA" id="ARBA00022692"/>
    </source>
</evidence>
<dbReference type="GO" id="GO:0003954">
    <property type="term" value="F:NADH dehydrogenase activity"/>
    <property type="evidence" value="ECO:0007669"/>
    <property type="project" value="TreeGrafter"/>
</dbReference>
<reference evidence="20" key="1">
    <citation type="submission" date="2020-10" db="EMBL/GenBank/DDBJ databases">
        <authorList>
            <person name="Castelo-Branco R."/>
            <person name="Eusebio N."/>
            <person name="Adriana R."/>
            <person name="Vieira A."/>
            <person name="Brugerolle De Fraissinette N."/>
            <person name="Rezende De Castro R."/>
            <person name="Schneider M.P."/>
            <person name="Vasconcelos V."/>
            <person name="Leao P.N."/>
        </authorList>
    </citation>
    <scope>NUCLEOTIDE SEQUENCE</scope>
    <source>
        <strain evidence="20">LEGE 11467</strain>
    </source>
</reference>
<evidence type="ECO:0000256" key="12">
    <source>
        <dbReference type="ARBA" id="ARBA00047726"/>
    </source>
</evidence>
<feature type="domain" description="NADH-Ubiquinone oxidoreductase (complex I) chain 5 N-terminal" evidence="18">
    <location>
        <begin position="75"/>
        <end position="125"/>
    </location>
</feature>
<dbReference type="InterPro" id="IPR003945">
    <property type="entry name" value="NU5C-like"/>
</dbReference>
<keyword evidence="8 16" id="KW-1133">Transmembrane helix</keyword>
<dbReference type="Gene3D" id="1.20.5.2700">
    <property type="match status" value="1"/>
</dbReference>
<feature type="transmembrane region" description="Helical" evidence="16">
    <location>
        <begin position="219"/>
        <end position="239"/>
    </location>
</feature>
<dbReference type="NCBIfam" id="NF005141">
    <property type="entry name" value="PRK06590.1"/>
    <property type="match status" value="1"/>
</dbReference>
<evidence type="ECO:0000256" key="16">
    <source>
        <dbReference type="SAM" id="Phobius"/>
    </source>
</evidence>
<keyword evidence="21" id="KW-1185">Reference proteome</keyword>
<comment type="catalytic activity">
    <reaction evidence="12">
        <text>a plastoquinone + NADPH + (n+1) H(+)(in) = a plastoquinol + NADP(+) + n H(+)(out)</text>
        <dbReference type="Rhea" id="RHEA:42612"/>
        <dbReference type="Rhea" id="RHEA-COMP:9561"/>
        <dbReference type="Rhea" id="RHEA-COMP:9562"/>
        <dbReference type="ChEBI" id="CHEBI:15378"/>
        <dbReference type="ChEBI" id="CHEBI:17757"/>
        <dbReference type="ChEBI" id="CHEBI:57783"/>
        <dbReference type="ChEBI" id="CHEBI:58349"/>
        <dbReference type="ChEBI" id="CHEBI:62192"/>
    </reaction>
</comment>
<dbReference type="Proteomes" id="UP000621799">
    <property type="component" value="Unassembled WGS sequence"/>
</dbReference>
<dbReference type="Pfam" id="PF00662">
    <property type="entry name" value="Proton_antipo_N"/>
    <property type="match status" value="1"/>
</dbReference>
<name>A0A928VUC8_9CYAN</name>
<feature type="transmembrane region" description="Helical" evidence="16">
    <location>
        <begin position="92"/>
        <end position="110"/>
    </location>
</feature>
<keyword evidence="7" id="KW-1278">Translocase</keyword>
<dbReference type="RefSeq" id="WP_264320736.1">
    <property type="nucleotide sequence ID" value="NZ_JADEXN010000089.1"/>
</dbReference>
<evidence type="ECO:0000256" key="13">
    <source>
        <dbReference type="ARBA" id="ARBA00048026"/>
    </source>
</evidence>
<feature type="transmembrane region" description="Helical" evidence="16">
    <location>
        <begin position="293"/>
        <end position="311"/>
    </location>
</feature>
<feature type="transmembrane region" description="Helical" evidence="16">
    <location>
        <begin position="665"/>
        <end position="683"/>
    </location>
</feature>
<feature type="transmembrane region" description="Helical" evidence="16">
    <location>
        <begin position="350"/>
        <end position="370"/>
    </location>
</feature>
<dbReference type="AlphaFoldDB" id="A0A928VUC8"/>
<dbReference type="NCBIfam" id="TIGR01974">
    <property type="entry name" value="NDH_I_L"/>
    <property type="match status" value="1"/>
</dbReference>
<evidence type="ECO:0000259" key="19">
    <source>
        <dbReference type="Pfam" id="PF01010"/>
    </source>
</evidence>
<sequence length="684" mass="74610">MELIYQYAWLIPVLPLVAAMLVGLGLITYNGATNRLRQLNAVLIISLLGAAMTYSFALLWSQIQGHAPYTQTIEWAAAGDFHLRMGFVIDPLTAVMLAIVTTVALLVMIYTDGYMAHDSGYVRFYAYLSLFSSSMLGLVISPNLVQVYIFWELVGMCSYLLIGFWFDRKAAADACQKAFVTNRVGDFGLLLGMLGLYWATGSFEFEVVGERLQDLVATGSLSVFMATLFGILVFLGPVAKSAQFPLHVWLPDAMEGPTPISALIHAATMVAAGVFLIARMFPVFEGLPVTMNVIAWTGGLTAFLGASIAITQNDIKKGLAYSTVSQLGYMVMAMGAGAYTAGLFHLMTHAYFKAMLFLGSGSVIHGMEGVVGHDPVLAQDMRLMGGLRKYMPFTSTTFLIGTIAICGIPPFAGFWSKDEILGATFAANPGLWFIGWATAGITAFYMFRMYFMTFEGEFRGNDMTIRDRLQAQTVPVFGPGAMDVKELESQTEPHDGHGHSSEPHESPATMTLPLVILAIPSILIGFVGMPWHNYFEAFVHAPGEVVPTFVEMAEEFDMGEFALMAGSSVGISLIGITLAVLMYLKGKIDPAAIAAKIQPLYRFSLNKWYFDDLYDSLFVQGSRRLARQVMEVDYRIVDGAVNLTGLATMLGGEGLKYLETGRAQFYALTIFAAVLGIVVFFGVT</sequence>
<comment type="function">
    <text evidence="11">NDH-1 shuttles electrons from NAD(P)H, via FMN and iron-sulfur (Fe-S) centers, to quinones in the respiratory chain. The immediate electron acceptor for the enzyme in this species is believed to be plastoquinone. Couples the redox reaction to proton translocation (for every two electrons transferred, four hydrogen ions are translocated across the cytoplasmic membrane), and thus conserves the redox energy in a proton gradient.</text>
</comment>